<protein>
    <submittedName>
        <fullName evidence="2">Uncharacterized protein</fullName>
    </submittedName>
</protein>
<evidence type="ECO:0000313" key="1">
    <source>
        <dbReference type="EMBL" id="MCW4163928.1"/>
    </source>
</evidence>
<reference evidence="2 3" key="1">
    <citation type="submission" date="2018-08" db="EMBL/GenBank/DDBJ databases">
        <title>A genome reference for cultivated species of the human gut microbiota.</title>
        <authorList>
            <person name="Zou Y."/>
            <person name="Xue W."/>
            <person name="Luo G."/>
        </authorList>
    </citation>
    <scope>NUCLEOTIDE SEQUENCE [LARGE SCALE GENOMIC DNA]</scope>
    <source>
        <strain evidence="2 3">AF46-2NS</strain>
    </source>
</reference>
<accession>A0A3R6IKH5</accession>
<comment type="caution">
    <text evidence="2">The sequence shown here is derived from an EMBL/GenBank/DDBJ whole genome shotgun (WGS) entry which is preliminary data.</text>
</comment>
<proteinExistence type="predicted"/>
<dbReference type="RefSeq" id="WP_119236789.1">
    <property type="nucleotide sequence ID" value="NZ_JAPDUL010000001.1"/>
</dbReference>
<dbReference type="EMBL" id="QRNB01000095">
    <property type="protein sequence ID" value="RHK08431.1"/>
    <property type="molecule type" value="Genomic_DNA"/>
</dbReference>
<gene>
    <name evidence="2" type="ORF">DW079_13215</name>
    <name evidence="1" type="ORF">ONS98_01545</name>
</gene>
<organism evidence="2 3">
    <name type="scientific">Segatella copri</name>
    <dbReference type="NCBI Taxonomy" id="165179"/>
    <lineage>
        <taxon>Bacteria</taxon>
        <taxon>Pseudomonadati</taxon>
        <taxon>Bacteroidota</taxon>
        <taxon>Bacteroidia</taxon>
        <taxon>Bacteroidales</taxon>
        <taxon>Prevotellaceae</taxon>
        <taxon>Segatella</taxon>
    </lineage>
</organism>
<name>A0A3R6IKH5_9BACT</name>
<dbReference type="AlphaFoldDB" id="A0A3R6IKH5"/>
<dbReference type="Proteomes" id="UP000286211">
    <property type="component" value="Unassembled WGS sequence"/>
</dbReference>
<reference evidence="1" key="2">
    <citation type="submission" date="2022-11" db="EMBL/GenBank/DDBJ databases">
        <title>Genomic repertoires linked with pathogenic potency of arthritogenic Prevotella copri isolated from the gut of rheumatoid arthritis patients.</title>
        <authorList>
            <person name="Nii T."/>
            <person name="Maeda Y."/>
            <person name="Motooka D."/>
            <person name="Naito M."/>
            <person name="Matsumoto Y."/>
            <person name="Ogawa T."/>
            <person name="Oguro-Igashira E."/>
            <person name="Kishikawa T."/>
            <person name="Yamashita M."/>
            <person name="Koizumi S."/>
            <person name="Kurakawa T."/>
            <person name="Okumura R."/>
            <person name="Kayama H."/>
            <person name="Murakami M."/>
            <person name="Sakaguchi T."/>
            <person name="Das B."/>
            <person name="Nakamura S."/>
            <person name="Okada Y."/>
            <person name="Kumanogoh A."/>
            <person name="Takeda K."/>
        </authorList>
    </citation>
    <scope>NUCLEOTIDE SEQUENCE</scope>
    <source>
        <strain evidence="1">RA-N001-16</strain>
    </source>
</reference>
<dbReference type="EMBL" id="JAPDUM010000001">
    <property type="protein sequence ID" value="MCW4163928.1"/>
    <property type="molecule type" value="Genomic_DNA"/>
</dbReference>
<dbReference type="Proteomes" id="UP001209476">
    <property type="component" value="Unassembled WGS sequence"/>
</dbReference>
<sequence length="108" mass="11638">MDKNIITLKAVISTSLFLGGMVFTTPTLGAEIDDYSSLQQTSGKPAEEQNNIVLPSISIDCNADTKITPVEQSDADILVSFAKSILDGTKSLDADISKLVDENFWDLV</sequence>
<evidence type="ECO:0000313" key="2">
    <source>
        <dbReference type="EMBL" id="RHK08431.1"/>
    </source>
</evidence>
<evidence type="ECO:0000313" key="3">
    <source>
        <dbReference type="Proteomes" id="UP000286211"/>
    </source>
</evidence>